<dbReference type="Pfam" id="PF12762">
    <property type="entry name" value="DDE_Tnp_IS1595"/>
    <property type="match status" value="1"/>
</dbReference>
<dbReference type="EMBL" id="KQ425015">
    <property type="protein sequence ID" value="KOF70127.1"/>
    <property type="molecule type" value="Genomic_DNA"/>
</dbReference>
<dbReference type="PANTHER" id="PTHR47163:SF2">
    <property type="entry name" value="SI:DKEY-17M8.2"/>
    <property type="match status" value="1"/>
</dbReference>
<dbReference type="InterPro" id="IPR024445">
    <property type="entry name" value="Tnp_ISXO2-like"/>
</dbReference>
<feature type="region of interest" description="Disordered" evidence="1">
    <location>
        <begin position="1"/>
        <end position="22"/>
    </location>
</feature>
<gene>
    <name evidence="3" type="ORF">OCBIM_22003473mg</name>
</gene>
<accession>A0A0L8FZH3</accession>
<name>A0A0L8FZH3_OCTBM</name>
<evidence type="ECO:0000313" key="3">
    <source>
        <dbReference type="EMBL" id="KOF70127.1"/>
    </source>
</evidence>
<organism evidence="3">
    <name type="scientific">Octopus bimaculoides</name>
    <name type="common">California two-spotted octopus</name>
    <dbReference type="NCBI Taxonomy" id="37653"/>
    <lineage>
        <taxon>Eukaryota</taxon>
        <taxon>Metazoa</taxon>
        <taxon>Spiralia</taxon>
        <taxon>Lophotrochozoa</taxon>
        <taxon>Mollusca</taxon>
        <taxon>Cephalopoda</taxon>
        <taxon>Coleoidea</taxon>
        <taxon>Octopodiformes</taxon>
        <taxon>Octopoda</taxon>
        <taxon>Incirrata</taxon>
        <taxon>Octopodidae</taxon>
        <taxon>Octopus</taxon>
    </lineage>
</organism>
<feature type="domain" description="ISXO2-like transposase" evidence="2">
    <location>
        <begin position="17"/>
        <end position="108"/>
    </location>
</feature>
<dbReference type="InterPro" id="IPR053164">
    <property type="entry name" value="IS1016-like_transposase"/>
</dbReference>
<evidence type="ECO:0000256" key="1">
    <source>
        <dbReference type="SAM" id="MobiDB-lite"/>
    </source>
</evidence>
<protein>
    <recommendedName>
        <fullName evidence="2">ISXO2-like transposase domain-containing protein</fullName>
    </recommendedName>
</protein>
<dbReference type="PANTHER" id="PTHR47163">
    <property type="entry name" value="DDE_TNP_IS1595 DOMAIN-CONTAINING PROTEIN"/>
    <property type="match status" value="1"/>
</dbReference>
<proteinExistence type="predicted"/>
<dbReference type="AlphaFoldDB" id="A0A0L8FZH3"/>
<sequence length="108" mass="12565">MLNGDSASLFEDSDAEQRNDRNHGRRIDRPWIFGFQQGSDCLYFYVERRDGNSLILIIERECVKGSLIPSDEWCTYNNLNAIGYHHLIVNHQRHYVDPVTDAHTQGIE</sequence>
<reference evidence="3" key="1">
    <citation type="submission" date="2015-07" db="EMBL/GenBank/DDBJ databases">
        <title>MeaNS - Measles Nucleotide Surveillance Program.</title>
        <authorList>
            <person name="Tran T."/>
            <person name="Druce J."/>
        </authorList>
    </citation>
    <scope>NUCLEOTIDE SEQUENCE</scope>
    <source>
        <strain evidence="3">UCB-OBI-ISO-001</strain>
        <tissue evidence="3">Gonad</tissue>
    </source>
</reference>
<evidence type="ECO:0000259" key="2">
    <source>
        <dbReference type="Pfam" id="PF12762"/>
    </source>
</evidence>